<accession>A0ABW1C6C1</accession>
<name>A0ABW1C6C1_9ACTN</name>
<organism evidence="2 3">
    <name type="scientific">Nonomuraea harbinensis</name>
    <dbReference type="NCBI Taxonomy" id="1286938"/>
    <lineage>
        <taxon>Bacteria</taxon>
        <taxon>Bacillati</taxon>
        <taxon>Actinomycetota</taxon>
        <taxon>Actinomycetes</taxon>
        <taxon>Streptosporangiales</taxon>
        <taxon>Streptosporangiaceae</taxon>
        <taxon>Nonomuraea</taxon>
    </lineage>
</organism>
<dbReference type="Proteomes" id="UP001596096">
    <property type="component" value="Unassembled WGS sequence"/>
</dbReference>
<dbReference type="Pfam" id="PF13524">
    <property type="entry name" value="Glyco_trans_1_2"/>
    <property type="match status" value="1"/>
</dbReference>
<protein>
    <recommendedName>
        <fullName evidence="1">Spore protein YkvP/CgeB glycosyl transferase-like domain-containing protein</fullName>
    </recommendedName>
</protein>
<proteinExistence type="predicted"/>
<dbReference type="InterPro" id="IPR055259">
    <property type="entry name" value="YkvP/CgeB_Glyco_trans-like"/>
</dbReference>
<evidence type="ECO:0000259" key="1">
    <source>
        <dbReference type="Pfam" id="PF13524"/>
    </source>
</evidence>
<keyword evidence="3" id="KW-1185">Reference proteome</keyword>
<dbReference type="EMBL" id="JBHSNW010000030">
    <property type="protein sequence ID" value="MFC5821146.1"/>
    <property type="molecule type" value="Genomic_DNA"/>
</dbReference>
<dbReference type="RefSeq" id="WP_219549949.1">
    <property type="nucleotide sequence ID" value="NZ_JAHKRN010000053.1"/>
</dbReference>
<sequence>MRIGYSFWGFLGPGITDTPDGGRSHRRPFIDAIRAAGHEVVFLQRNRDLAEAGDHIADRYAFDADLPEIDVLFAEWRWPIPGRNTTACDAPGHTCDLHRQGELLDHYTYARSTPTIIWDKDRKLPLEHPLRRRHGVVVCEAALLPSVGSRPLLFPLDDVLLDEADPPVLAAQSRPLPLTYIGNQYDRDQAFDHYFAPAAARLPHQVAGKWPTIGRWPKVTFLGRVPFNEVGRMYGESLATVLLLPERYAAAGQVTQRIFEAVLAGCLPLAPSDIACIRRFVPEELIVNDGREVLAAVQRLLSIGGTAAHAELISACLAKLDMFRLSHQLRTVETILAAFDVLRPHTAWRRR</sequence>
<evidence type="ECO:0000313" key="2">
    <source>
        <dbReference type="EMBL" id="MFC5821146.1"/>
    </source>
</evidence>
<gene>
    <name evidence="2" type="ORF">ACFPUY_39160</name>
</gene>
<reference evidence="3" key="1">
    <citation type="journal article" date="2019" name="Int. J. Syst. Evol. Microbiol.">
        <title>The Global Catalogue of Microorganisms (GCM) 10K type strain sequencing project: providing services to taxonomists for standard genome sequencing and annotation.</title>
        <authorList>
            <consortium name="The Broad Institute Genomics Platform"/>
            <consortium name="The Broad Institute Genome Sequencing Center for Infectious Disease"/>
            <person name="Wu L."/>
            <person name="Ma J."/>
        </authorList>
    </citation>
    <scope>NUCLEOTIDE SEQUENCE [LARGE SCALE GENOMIC DNA]</scope>
    <source>
        <strain evidence="3">CGMCC 4.7106</strain>
    </source>
</reference>
<feature type="domain" description="Spore protein YkvP/CgeB glycosyl transferase-like" evidence="1">
    <location>
        <begin position="200"/>
        <end position="302"/>
    </location>
</feature>
<comment type="caution">
    <text evidence="2">The sequence shown here is derived from an EMBL/GenBank/DDBJ whole genome shotgun (WGS) entry which is preliminary data.</text>
</comment>
<evidence type="ECO:0000313" key="3">
    <source>
        <dbReference type="Proteomes" id="UP001596096"/>
    </source>
</evidence>